<dbReference type="OrthoDB" id="295172at2157"/>
<dbReference type="RefSeq" id="WP_112093101.1">
    <property type="nucleotide sequence ID" value="NZ_QLOE01000001.1"/>
</dbReference>
<evidence type="ECO:0000256" key="1">
    <source>
        <dbReference type="ARBA" id="ARBA00022679"/>
    </source>
</evidence>
<dbReference type="GO" id="GO:0009086">
    <property type="term" value="P:methionine biosynthetic process"/>
    <property type="evidence" value="ECO:0007669"/>
    <property type="project" value="TreeGrafter"/>
</dbReference>
<comment type="caution">
    <text evidence="4">The sequence shown here is derived from an EMBL/GenBank/DDBJ whole genome shotgun (WGS) entry which is preliminary data.</text>
</comment>
<dbReference type="GO" id="GO:0004414">
    <property type="term" value="F:homoserine O-acetyltransferase activity"/>
    <property type="evidence" value="ECO:0007669"/>
    <property type="project" value="TreeGrafter"/>
</dbReference>
<organism evidence="4 5">
    <name type="scientific">Methanothermobacter tenebrarum</name>
    <dbReference type="NCBI Taxonomy" id="680118"/>
    <lineage>
        <taxon>Archaea</taxon>
        <taxon>Methanobacteriati</taxon>
        <taxon>Methanobacteriota</taxon>
        <taxon>Methanomada group</taxon>
        <taxon>Methanobacteria</taxon>
        <taxon>Methanobacteriales</taxon>
        <taxon>Methanobacteriaceae</taxon>
        <taxon>Methanothermobacter</taxon>
    </lineage>
</organism>
<reference evidence="4 5" key="1">
    <citation type="submission" date="2018-06" db="EMBL/GenBank/DDBJ databases">
        <title>Draft genome sequence of hyperthermophilic methanogen Methanothermobacter tenebrarum sp. MCM-B 1447.</title>
        <authorList>
            <person name="Pore S.D."/>
            <person name="Dagar S."/>
            <person name="Dhakephalkar P.K."/>
        </authorList>
    </citation>
    <scope>NUCLEOTIDE SEQUENCE [LARGE SCALE GENOMIC DNA]</scope>
    <source>
        <strain evidence="4 5">MCM B 1447</strain>
    </source>
</reference>
<feature type="domain" description="AB hydrolase-1" evidence="3">
    <location>
        <begin position="46"/>
        <end position="294"/>
    </location>
</feature>
<dbReference type="PIRSF" id="PIRSF000443">
    <property type="entry name" value="Homoser_Ac_trans"/>
    <property type="match status" value="1"/>
</dbReference>
<dbReference type="Pfam" id="PF00561">
    <property type="entry name" value="Abhydrolase_1"/>
    <property type="match status" value="1"/>
</dbReference>
<protein>
    <submittedName>
        <fullName evidence="4">Homoserine acetyltransferase</fullName>
    </submittedName>
</protein>
<feature type="active site" evidence="2">
    <location>
        <position position="269"/>
    </location>
</feature>
<dbReference type="GO" id="GO:0009092">
    <property type="term" value="P:homoserine metabolic process"/>
    <property type="evidence" value="ECO:0007669"/>
    <property type="project" value="TreeGrafter"/>
</dbReference>
<gene>
    <name evidence="4" type="ORF">DPC56_00460</name>
</gene>
<evidence type="ECO:0000313" key="5">
    <source>
        <dbReference type="Proteomes" id="UP000249782"/>
    </source>
</evidence>
<sequence length="324" mass="36767">MIRPSYFVLPEFTFESGETLKNLKVEYTCIGTPKVDPEGFIINGLLHIHGWSGDYLSVKRLLPLIGEGKPLEEFFIIAPTSLGSPRSSSPSTTGLGIEFPQYTIKDMVNFHYEFIRRKFKIRKLKGVIGASMGGFQALEWGVSYPDFMDFLILLVTTFKVRGINYAIFEYMNKLIKADPAYNDGRYRENPSLGTCLASMFMYFYGFSREYYSSLDNMELLDSMIKAGEEGMELDANDIIWRNNAAMRFNLEGQLGNIQADTLVVGIKEDQYFPPSIDTIPLSKMIKNSKTIIYDSICGHLGVNELEKIQGELRKFIEPHLPVEG</sequence>
<dbReference type="InterPro" id="IPR000073">
    <property type="entry name" value="AB_hydrolase_1"/>
</dbReference>
<evidence type="ECO:0000256" key="2">
    <source>
        <dbReference type="PIRSR" id="PIRSR000443-1"/>
    </source>
</evidence>
<proteinExistence type="predicted"/>
<dbReference type="SUPFAM" id="SSF53474">
    <property type="entry name" value="alpha/beta-Hydrolases"/>
    <property type="match status" value="1"/>
</dbReference>
<dbReference type="AlphaFoldDB" id="A0A328PET5"/>
<evidence type="ECO:0000259" key="3">
    <source>
        <dbReference type="Pfam" id="PF00561"/>
    </source>
</evidence>
<dbReference type="Gene3D" id="3.40.50.1820">
    <property type="entry name" value="alpha/beta hydrolase"/>
    <property type="match status" value="1"/>
</dbReference>
<dbReference type="PANTHER" id="PTHR32268">
    <property type="entry name" value="HOMOSERINE O-ACETYLTRANSFERASE"/>
    <property type="match status" value="1"/>
</dbReference>
<feature type="active site" evidence="2">
    <location>
        <position position="299"/>
    </location>
</feature>
<dbReference type="InterPro" id="IPR029058">
    <property type="entry name" value="AB_hydrolase_fold"/>
</dbReference>
<name>A0A328PET5_9EURY</name>
<dbReference type="InterPro" id="IPR008220">
    <property type="entry name" value="HAT_MetX-like"/>
</dbReference>
<dbReference type="PANTHER" id="PTHR32268:SF11">
    <property type="entry name" value="HOMOSERINE O-ACETYLTRANSFERASE"/>
    <property type="match status" value="1"/>
</dbReference>
<keyword evidence="1 4" id="KW-0808">Transferase</keyword>
<dbReference type="EMBL" id="QLOE01000001">
    <property type="protein sequence ID" value="RAO79791.1"/>
    <property type="molecule type" value="Genomic_DNA"/>
</dbReference>
<evidence type="ECO:0000313" key="4">
    <source>
        <dbReference type="EMBL" id="RAO79791.1"/>
    </source>
</evidence>
<accession>A0A328PET5</accession>
<keyword evidence="5" id="KW-1185">Reference proteome</keyword>
<dbReference type="Proteomes" id="UP000249782">
    <property type="component" value="Unassembled WGS sequence"/>
</dbReference>
<feature type="active site" description="Nucleophile" evidence="2">
    <location>
        <position position="131"/>
    </location>
</feature>